<keyword evidence="3" id="KW-1185">Reference proteome</keyword>
<feature type="compositionally biased region" description="Polar residues" evidence="1">
    <location>
        <begin position="492"/>
        <end position="510"/>
    </location>
</feature>
<reference evidence="2 3" key="1">
    <citation type="submission" date="2024-02" db="EMBL/GenBank/DDBJ databases">
        <title>A draft genome for the cacao thread blight pathogen Marasmius crinis-equi.</title>
        <authorList>
            <person name="Cohen S.P."/>
            <person name="Baruah I.K."/>
            <person name="Amoako-Attah I."/>
            <person name="Bukari Y."/>
            <person name="Meinhardt L.W."/>
            <person name="Bailey B.A."/>
        </authorList>
    </citation>
    <scope>NUCLEOTIDE SEQUENCE [LARGE SCALE GENOMIC DNA]</scope>
    <source>
        <strain evidence="2 3">GH-76</strain>
    </source>
</reference>
<feature type="compositionally biased region" description="Low complexity" evidence="1">
    <location>
        <begin position="107"/>
        <end position="127"/>
    </location>
</feature>
<sequence>MVAGASARYNLRRLSRRNSALAYMDAGSQEQIGELLLFSTGSNDSAPSNPVPQVPPQAGTYAEITQAHTVRRMSEDSGSRVSGISDAKTVGNNSSFVVQDTQNVNDSISSSGTGTPGTNNNSTTIPSDNSWTIVRRRARSRENIHRKNQRDNLRFEVPKDHLSVEQNRVIHEVEKTLTPAQRAAIAMRNQRAYCQVNDNESSSEEESVVKGNKDKGKAMNRHLHAEDNKSQSHREQEENTPEINQTEVLVDMLREILDPDVDLQVQRDALETWNANRGIKINAVRTGEPGSSGSNNRDDVVVNPGVLVRDVPEAHESNRAQDAHGKQRDNRRRSKSRSRKSRSKGKHGKNKRRENSKSQSKQKKRMELLNPMSAQYEKKIQDAVRGRSRASGTSRTPECIAQPVNQLPADSLLAQTLSMARPDKGQGKQEPKKRPSKKTGERKKRNNSPSDSSSSSESPSSGQDNPNHMSSDESDSSNNNDSPSSSNSSSSGTASVSLKPGNSDSSSEFN</sequence>
<feature type="compositionally biased region" description="Low complexity" evidence="1">
    <location>
        <begin position="448"/>
        <end position="461"/>
    </location>
</feature>
<feature type="region of interest" description="Disordered" evidence="1">
    <location>
        <begin position="223"/>
        <end position="242"/>
    </location>
</feature>
<feature type="compositionally biased region" description="Low complexity" evidence="1">
    <location>
        <begin position="476"/>
        <end position="491"/>
    </location>
</feature>
<feature type="region of interest" description="Disordered" evidence="1">
    <location>
        <begin position="103"/>
        <end position="132"/>
    </location>
</feature>
<feature type="compositionally biased region" description="Basic residues" evidence="1">
    <location>
        <begin position="434"/>
        <end position="446"/>
    </location>
</feature>
<comment type="caution">
    <text evidence="2">The sequence shown here is derived from an EMBL/GenBank/DDBJ whole genome shotgun (WGS) entry which is preliminary data.</text>
</comment>
<feature type="compositionally biased region" description="Basic and acidic residues" evidence="1">
    <location>
        <begin position="421"/>
        <end position="433"/>
    </location>
</feature>
<feature type="region of interest" description="Disordered" evidence="1">
    <location>
        <begin position="310"/>
        <end position="510"/>
    </location>
</feature>
<evidence type="ECO:0000313" key="2">
    <source>
        <dbReference type="EMBL" id="KAL0569832.1"/>
    </source>
</evidence>
<name>A0ABR3F3T8_9AGAR</name>
<evidence type="ECO:0000313" key="3">
    <source>
        <dbReference type="Proteomes" id="UP001465976"/>
    </source>
</evidence>
<dbReference type="EMBL" id="JBAHYK010001043">
    <property type="protein sequence ID" value="KAL0569832.1"/>
    <property type="molecule type" value="Genomic_DNA"/>
</dbReference>
<feature type="region of interest" description="Disordered" evidence="1">
    <location>
        <begin position="284"/>
        <end position="303"/>
    </location>
</feature>
<feature type="compositionally biased region" description="Basic and acidic residues" evidence="1">
    <location>
        <begin position="223"/>
        <end position="237"/>
    </location>
</feature>
<organism evidence="2 3">
    <name type="scientific">Marasmius crinis-equi</name>
    <dbReference type="NCBI Taxonomy" id="585013"/>
    <lineage>
        <taxon>Eukaryota</taxon>
        <taxon>Fungi</taxon>
        <taxon>Dikarya</taxon>
        <taxon>Basidiomycota</taxon>
        <taxon>Agaricomycotina</taxon>
        <taxon>Agaricomycetes</taxon>
        <taxon>Agaricomycetidae</taxon>
        <taxon>Agaricales</taxon>
        <taxon>Marasmiineae</taxon>
        <taxon>Marasmiaceae</taxon>
        <taxon>Marasmius</taxon>
    </lineage>
</organism>
<protein>
    <submittedName>
        <fullName evidence="2">Uncharacterized protein</fullName>
    </submittedName>
</protein>
<accession>A0ABR3F3T8</accession>
<feature type="compositionally biased region" description="Basic and acidic residues" evidence="1">
    <location>
        <begin position="207"/>
        <end position="218"/>
    </location>
</feature>
<feature type="compositionally biased region" description="Basic and acidic residues" evidence="1">
    <location>
        <begin position="376"/>
        <end position="385"/>
    </location>
</feature>
<feature type="compositionally biased region" description="Basic residues" evidence="1">
    <location>
        <begin position="329"/>
        <end position="364"/>
    </location>
</feature>
<feature type="compositionally biased region" description="Basic and acidic residues" evidence="1">
    <location>
        <begin position="310"/>
        <end position="328"/>
    </location>
</feature>
<feature type="region of interest" description="Disordered" evidence="1">
    <location>
        <begin position="197"/>
        <end position="218"/>
    </location>
</feature>
<evidence type="ECO:0000256" key="1">
    <source>
        <dbReference type="SAM" id="MobiDB-lite"/>
    </source>
</evidence>
<gene>
    <name evidence="2" type="ORF">V5O48_012131</name>
</gene>
<dbReference type="Proteomes" id="UP001465976">
    <property type="component" value="Unassembled WGS sequence"/>
</dbReference>
<proteinExistence type="predicted"/>